<protein>
    <submittedName>
        <fullName evidence="2">Uncharacterized protein</fullName>
    </submittedName>
</protein>
<feature type="region of interest" description="Disordered" evidence="1">
    <location>
        <begin position="60"/>
        <end position="84"/>
    </location>
</feature>
<comment type="caution">
    <text evidence="2">The sequence shown here is derived from an EMBL/GenBank/DDBJ whole genome shotgun (WGS) entry which is preliminary data.</text>
</comment>
<name>A0AA40AWN9_9PEZI</name>
<sequence>MRDKTRHAVGGGRAKDHQEDVRQLENGRNKTKHAIGSWQGKKTNLGVGRQKTIRKIFVSSKMRESRQDRQLESAGQKDKLGSWQAKTHQEGVRQLEEAIPRHVLAFAGTCERWYMVSELGGGRAGIPCNVGDGGVAKRGSRGCRSSAAGATGEAVPIMLGMEAGRWGAAGLLSVGSGGRQGGFSGQAAGRQAGRQARDEYPGNALYGG</sequence>
<organism evidence="2 3">
    <name type="scientific">Lasiosphaeria miniovina</name>
    <dbReference type="NCBI Taxonomy" id="1954250"/>
    <lineage>
        <taxon>Eukaryota</taxon>
        <taxon>Fungi</taxon>
        <taxon>Dikarya</taxon>
        <taxon>Ascomycota</taxon>
        <taxon>Pezizomycotina</taxon>
        <taxon>Sordariomycetes</taxon>
        <taxon>Sordariomycetidae</taxon>
        <taxon>Sordariales</taxon>
        <taxon>Lasiosphaeriaceae</taxon>
        <taxon>Lasiosphaeria</taxon>
    </lineage>
</organism>
<dbReference type="GeneID" id="85325071"/>
<proteinExistence type="predicted"/>
<accession>A0AA40AWN9</accession>
<evidence type="ECO:0000256" key="1">
    <source>
        <dbReference type="SAM" id="MobiDB-lite"/>
    </source>
</evidence>
<evidence type="ECO:0000313" key="3">
    <source>
        <dbReference type="Proteomes" id="UP001172101"/>
    </source>
</evidence>
<reference evidence="2" key="1">
    <citation type="submission" date="2023-06" db="EMBL/GenBank/DDBJ databases">
        <title>Genome-scale phylogeny and comparative genomics of the fungal order Sordariales.</title>
        <authorList>
            <consortium name="Lawrence Berkeley National Laboratory"/>
            <person name="Hensen N."/>
            <person name="Bonometti L."/>
            <person name="Westerberg I."/>
            <person name="Brannstrom I.O."/>
            <person name="Guillou S."/>
            <person name="Cros-Aarteil S."/>
            <person name="Calhoun S."/>
            <person name="Haridas S."/>
            <person name="Kuo A."/>
            <person name="Mondo S."/>
            <person name="Pangilinan J."/>
            <person name="Riley R."/>
            <person name="LaButti K."/>
            <person name="Andreopoulos B."/>
            <person name="Lipzen A."/>
            <person name="Chen C."/>
            <person name="Yanf M."/>
            <person name="Daum C."/>
            <person name="Ng V."/>
            <person name="Clum A."/>
            <person name="Steindorff A."/>
            <person name="Ohm R."/>
            <person name="Martin F."/>
            <person name="Silar P."/>
            <person name="Natvig D."/>
            <person name="Lalanne C."/>
            <person name="Gautier V."/>
            <person name="Ament-velasquez S.L."/>
            <person name="Kruys A."/>
            <person name="Hutchinson M.I."/>
            <person name="Powell A.J."/>
            <person name="Barry K."/>
            <person name="Miller A.N."/>
            <person name="Grigoriev I.V."/>
            <person name="Debuchy R."/>
            <person name="Gladieux P."/>
            <person name="Thoren M.H."/>
            <person name="Johannesson H."/>
        </authorList>
    </citation>
    <scope>NUCLEOTIDE SEQUENCE</scope>
    <source>
        <strain evidence="2">SMH2392-1A</strain>
    </source>
</reference>
<feature type="compositionally biased region" description="Low complexity" evidence="1">
    <location>
        <begin position="185"/>
        <end position="194"/>
    </location>
</feature>
<feature type="compositionally biased region" description="Basic and acidic residues" evidence="1">
    <location>
        <begin position="61"/>
        <end position="80"/>
    </location>
</feature>
<dbReference type="RefSeq" id="XP_060299297.1">
    <property type="nucleotide sequence ID" value="XM_060441801.1"/>
</dbReference>
<feature type="compositionally biased region" description="Basic and acidic residues" evidence="1">
    <location>
        <begin position="13"/>
        <end position="28"/>
    </location>
</feature>
<gene>
    <name evidence="2" type="ORF">B0T26DRAFT_706281</name>
</gene>
<feature type="region of interest" description="Disordered" evidence="1">
    <location>
        <begin position="1"/>
        <end position="45"/>
    </location>
</feature>
<evidence type="ECO:0000313" key="2">
    <source>
        <dbReference type="EMBL" id="KAK0723373.1"/>
    </source>
</evidence>
<dbReference type="EMBL" id="JAUIRO010000003">
    <property type="protein sequence ID" value="KAK0723373.1"/>
    <property type="molecule type" value="Genomic_DNA"/>
</dbReference>
<dbReference type="Proteomes" id="UP001172101">
    <property type="component" value="Unassembled WGS sequence"/>
</dbReference>
<feature type="region of interest" description="Disordered" evidence="1">
    <location>
        <begin position="182"/>
        <end position="208"/>
    </location>
</feature>
<dbReference type="AlphaFoldDB" id="A0AA40AWN9"/>
<keyword evidence="3" id="KW-1185">Reference proteome</keyword>